<organism evidence="2 3">
    <name type="scientific">Halomarina halobia</name>
    <dbReference type="NCBI Taxonomy" id="3033386"/>
    <lineage>
        <taxon>Archaea</taxon>
        <taxon>Methanobacteriati</taxon>
        <taxon>Methanobacteriota</taxon>
        <taxon>Stenosarchaea group</taxon>
        <taxon>Halobacteria</taxon>
        <taxon>Halobacteriales</taxon>
        <taxon>Natronomonadaceae</taxon>
        <taxon>Halomarina</taxon>
    </lineage>
</organism>
<accession>A0ABD6A8V5</accession>
<gene>
    <name evidence="2" type="ORF">ACFQPE_09270</name>
</gene>
<dbReference type="Proteomes" id="UP001596547">
    <property type="component" value="Unassembled WGS sequence"/>
</dbReference>
<dbReference type="GeneID" id="79316364"/>
<dbReference type="InterPro" id="IPR055959">
    <property type="entry name" value="DUF7537"/>
</dbReference>
<comment type="caution">
    <text evidence="2">The sequence shown here is derived from an EMBL/GenBank/DDBJ whole genome shotgun (WGS) entry which is preliminary data.</text>
</comment>
<evidence type="ECO:0000313" key="2">
    <source>
        <dbReference type="EMBL" id="MFC7316983.1"/>
    </source>
</evidence>
<proteinExistence type="predicted"/>
<dbReference type="Pfam" id="PF24381">
    <property type="entry name" value="DUF7537"/>
    <property type="match status" value="1"/>
</dbReference>
<keyword evidence="3" id="KW-1185">Reference proteome</keyword>
<reference evidence="2 3" key="1">
    <citation type="journal article" date="2019" name="Int. J. Syst. Evol. Microbiol.">
        <title>The Global Catalogue of Microorganisms (GCM) 10K type strain sequencing project: providing services to taxonomists for standard genome sequencing and annotation.</title>
        <authorList>
            <consortium name="The Broad Institute Genomics Platform"/>
            <consortium name="The Broad Institute Genome Sequencing Center for Infectious Disease"/>
            <person name="Wu L."/>
            <person name="Ma J."/>
        </authorList>
    </citation>
    <scope>NUCLEOTIDE SEQUENCE [LARGE SCALE GENOMIC DNA]</scope>
    <source>
        <strain evidence="2 3">PSR21</strain>
    </source>
</reference>
<evidence type="ECO:0000313" key="3">
    <source>
        <dbReference type="Proteomes" id="UP001596547"/>
    </source>
</evidence>
<name>A0ABD6A8V5_9EURY</name>
<evidence type="ECO:0008006" key="4">
    <source>
        <dbReference type="Google" id="ProtNLM"/>
    </source>
</evidence>
<dbReference type="AlphaFoldDB" id="A0ABD6A8V5"/>
<protein>
    <recommendedName>
        <fullName evidence="4">LppX_LprAFG lipoprotein</fullName>
    </recommendedName>
</protein>
<sequence>MTKTKFLLTLTLALLVTTAGCSGLLGDGPEGSAPATGDGATNGSTPDNATNDTEEPSATEVDAASALPSDLAAVHERSLRAAGSFSARQEITIASTDPTVEPSEFNASVGYRIDLGADRARSWSAFALSIDTYTEGETTYEQSKFDPNATDENATYTVASANDSSSFVPDPVNVTEAMGLPLTEVGNVSYERAGTDRFDGAAVTRYVADGPEAYHGLPTHTSDNATLAAFSATLLVDDSGIVRLNEWSATLVDAEGAEVSFAYRHAITDVGETRVERPPWLEYARERGSR</sequence>
<feature type="region of interest" description="Disordered" evidence="1">
    <location>
        <begin position="27"/>
        <end position="57"/>
    </location>
</feature>
<evidence type="ECO:0000256" key="1">
    <source>
        <dbReference type="SAM" id="MobiDB-lite"/>
    </source>
</evidence>
<dbReference type="RefSeq" id="WP_276303758.1">
    <property type="nucleotide sequence ID" value="NZ_CP119992.1"/>
</dbReference>
<dbReference type="EMBL" id="JBHTBF010000002">
    <property type="protein sequence ID" value="MFC7316983.1"/>
    <property type="molecule type" value="Genomic_DNA"/>
</dbReference>
<dbReference type="PROSITE" id="PS51257">
    <property type="entry name" value="PROKAR_LIPOPROTEIN"/>
    <property type="match status" value="1"/>
</dbReference>
<feature type="compositionally biased region" description="Polar residues" evidence="1">
    <location>
        <begin position="39"/>
        <end position="51"/>
    </location>
</feature>